<protein>
    <submittedName>
        <fullName evidence="6">Response regulator receiver domain-containing protein</fullName>
    </submittedName>
</protein>
<dbReference type="InterPro" id="IPR001789">
    <property type="entry name" value="Sig_transdc_resp-reg_receiver"/>
</dbReference>
<dbReference type="Proteomes" id="UP000236919">
    <property type="component" value="Unassembled WGS sequence"/>
</dbReference>
<dbReference type="OrthoDB" id="9784719at2"/>
<feature type="domain" description="Response regulatory" evidence="5">
    <location>
        <begin position="5"/>
        <end position="118"/>
    </location>
</feature>
<dbReference type="InterPro" id="IPR050595">
    <property type="entry name" value="Bact_response_regulator"/>
</dbReference>
<feature type="modified residue" description="4-aspartylphosphate" evidence="4">
    <location>
        <position position="55"/>
    </location>
</feature>
<evidence type="ECO:0000259" key="5">
    <source>
        <dbReference type="PROSITE" id="PS50110"/>
    </source>
</evidence>
<keyword evidence="3" id="KW-0804">Transcription</keyword>
<gene>
    <name evidence="6" type="ORF">CYD53_13114</name>
</gene>
<dbReference type="PANTHER" id="PTHR44591:SF3">
    <property type="entry name" value="RESPONSE REGULATORY DOMAIN-CONTAINING PROTEIN"/>
    <property type="match status" value="1"/>
</dbReference>
<keyword evidence="2" id="KW-0805">Transcription regulation</keyword>
<evidence type="ECO:0000256" key="4">
    <source>
        <dbReference type="PROSITE-ProRule" id="PRU00169"/>
    </source>
</evidence>
<dbReference type="EMBL" id="PQFZ01000031">
    <property type="protein sequence ID" value="POR45647.1"/>
    <property type="molecule type" value="Genomic_DNA"/>
</dbReference>
<organism evidence="6 7">
    <name type="scientific">Bosea psychrotolerans</name>
    <dbReference type="NCBI Taxonomy" id="1871628"/>
    <lineage>
        <taxon>Bacteria</taxon>
        <taxon>Pseudomonadati</taxon>
        <taxon>Pseudomonadota</taxon>
        <taxon>Alphaproteobacteria</taxon>
        <taxon>Hyphomicrobiales</taxon>
        <taxon>Boseaceae</taxon>
        <taxon>Bosea</taxon>
    </lineage>
</organism>
<dbReference type="InterPro" id="IPR011006">
    <property type="entry name" value="CheY-like_superfamily"/>
</dbReference>
<accession>A0A2S4LT69</accession>
<dbReference type="PANTHER" id="PTHR44591">
    <property type="entry name" value="STRESS RESPONSE REGULATOR PROTEIN 1"/>
    <property type="match status" value="1"/>
</dbReference>
<comment type="caution">
    <text evidence="6">The sequence shown here is derived from an EMBL/GenBank/DDBJ whole genome shotgun (WGS) entry which is preliminary data.</text>
</comment>
<keyword evidence="7" id="KW-1185">Reference proteome</keyword>
<dbReference type="RefSeq" id="WP_103721415.1">
    <property type="nucleotide sequence ID" value="NZ_PQFZ01000031.1"/>
</dbReference>
<evidence type="ECO:0000313" key="6">
    <source>
        <dbReference type="EMBL" id="POR45647.1"/>
    </source>
</evidence>
<dbReference type="SUPFAM" id="SSF52172">
    <property type="entry name" value="CheY-like"/>
    <property type="match status" value="1"/>
</dbReference>
<dbReference type="Pfam" id="PF00072">
    <property type="entry name" value="Response_reg"/>
    <property type="match status" value="1"/>
</dbReference>
<evidence type="ECO:0000313" key="7">
    <source>
        <dbReference type="Proteomes" id="UP000236919"/>
    </source>
</evidence>
<dbReference type="AlphaFoldDB" id="A0A2S4LT69"/>
<dbReference type="GO" id="GO:0000160">
    <property type="term" value="P:phosphorelay signal transduction system"/>
    <property type="evidence" value="ECO:0007669"/>
    <property type="project" value="InterPro"/>
</dbReference>
<evidence type="ECO:0000256" key="2">
    <source>
        <dbReference type="ARBA" id="ARBA00023015"/>
    </source>
</evidence>
<proteinExistence type="predicted"/>
<dbReference type="Gene3D" id="3.40.50.2300">
    <property type="match status" value="1"/>
</dbReference>
<keyword evidence="1 4" id="KW-0597">Phosphoprotein</keyword>
<dbReference type="PROSITE" id="PS50110">
    <property type="entry name" value="RESPONSE_REGULATORY"/>
    <property type="match status" value="1"/>
</dbReference>
<name>A0A2S4LT69_9HYPH</name>
<evidence type="ECO:0000256" key="1">
    <source>
        <dbReference type="ARBA" id="ARBA00022553"/>
    </source>
</evidence>
<sequence>MSAPVVLVVEDDTLIRMDAVAMIEDGGYEVIEAIGADEAVILLETRSDIRVVFTDIEMPGSMDGLKLIHAIRQRWPPIVLIVASGRPQPAPADMPQDTVFLQKPYRAAQILEVLAGIK</sequence>
<reference evidence="6 7" key="1">
    <citation type="submission" date="2018-01" db="EMBL/GenBank/DDBJ databases">
        <title>Genomic Encyclopedia of Type Strains, Phase III (KMG-III): the genomes of soil and plant-associated and newly described type strains.</title>
        <authorList>
            <person name="Whitman W."/>
        </authorList>
    </citation>
    <scope>NUCLEOTIDE SEQUENCE [LARGE SCALE GENOMIC DNA]</scope>
    <source>
        <strain evidence="6 7">1131</strain>
    </source>
</reference>
<evidence type="ECO:0000256" key="3">
    <source>
        <dbReference type="ARBA" id="ARBA00023163"/>
    </source>
</evidence>
<dbReference type="SMART" id="SM00448">
    <property type="entry name" value="REC"/>
    <property type="match status" value="1"/>
</dbReference>